<name>A0A559K3G3_9BACL</name>
<dbReference type="Gene3D" id="1.20.1260.120">
    <property type="entry name" value="Protein of unknown function DUF2935"/>
    <property type="match status" value="1"/>
</dbReference>
<sequence length="272" mass="31516">MNHTESDFAASALFEHRFWLQVLGDHGRFIKTALSPDEPEEIGRAARFIQGFDALLQRARIESSLESVRELTRESYEMAKELRVFKLLLLHRQLLGKIGLQLTPTFLNHMVNEVEQYLRLFSHLLHGLPAPVGEEIHHHLVWLQDAYGHASGIAGNLDLTESRLFEMARTFDQHFREYYVKAVELAGYMRANVHRFPALTRFNKEVELEMALFMQFLRELEELRLTREALGTLSPLMADHMAREECYYLIKLAQASERKAPNCNPAKPRTEA</sequence>
<organism evidence="1 2">
    <name type="scientific">Paenibacillus cremeus</name>
    <dbReference type="NCBI Taxonomy" id="2163881"/>
    <lineage>
        <taxon>Bacteria</taxon>
        <taxon>Bacillati</taxon>
        <taxon>Bacillota</taxon>
        <taxon>Bacilli</taxon>
        <taxon>Bacillales</taxon>
        <taxon>Paenibacillaceae</taxon>
        <taxon>Paenibacillus</taxon>
    </lineage>
</organism>
<dbReference type="OrthoDB" id="1633927at2"/>
<dbReference type="InterPro" id="IPR021328">
    <property type="entry name" value="CotB-like"/>
</dbReference>
<proteinExistence type="predicted"/>
<dbReference type="EMBL" id="VNJI01000050">
    <property type="protein sequence ID" value="TVY06674.1"/>
    <property type="molecule type" value="Genomic_DNA"/>
</dbReference>
<reference evidence="1 2" key="1">
    <citation type="submission" date="2019-07" db="EMBL/GenBank/DDBJ databases">
        <authorList>
            <person name="Kim J."/>
        </authorList>
    </citation>
    <scope>NUCLEOTIDE SEQUENCE [LARGE SCALE GENOMIC DNA]</scope>
    <source>
        <strain evidence="1 2">JC52</strain>
    </source>
</reference>
<evidence type="ECO:0000313" key="1">
    <source>
        <dbReference type="EMBL" id="TVY06674.1"/>
    </source>
</evidence>
<accession>A0A559K3G3</accession>
<dbReference type="Pfam" id="PF11155">
    <property type="entry name" value="DUF2935"/>
    <property type="match status" value="2"/>
</dbReference>
<dbReference type="AlphaFoldDB" id="A0A559K3G3"/>
<evidence type="ECO:0000313" key="2">
    <source>
        <dbReference type="Proteomes" id="UP000317036"/>
    </source>
</evidence>
<dbReference type="RefSeq" id="WP_144853344.1">
    <property type="nucleotide sequence ID" value="NZ_VNJI01000050.1"/>
</dbReference>
<protein>
    <submittedName>
        <fullName evidence="1">DUF2935 domain-containing protein</fullName>
    </submittedName>
</protein>
<dbReference type="SUPFAM" id="SSF158430">
    <property type="entry name" value="Bacillus cereus metalloprotein-like"/>
    <property type="match status" value="2"/>
</dbReference>
<gene>
    <name evidence="1" type="ORF">FPZ49_27910</name>
</gene>
<dbReference type="Proteomes" id="UP000317036">
    <property type="component" value="Unassembled WGS sequence"/>
</dbReference>
<keyword evidence="2" id="KW-1185">Reference proteome</keyword>
<comment type="caution">
    <text evidence="1">The sequence shown here is derived from an EMBL/GenBank/DDBJ whole genome shotgun (WGS) entry which is preliminary data.</text>
</comment>